<organism evidence="1 2">
    <name type="scientific">Phytophthora megakarya</name>
    <dbReference type="NCBI Taxonomy" id="4795"/>
    <lineage>
        <taxon>Eukaryota</taxon>
        <taxon>Sar</taxon>
        <taxon>Stramenopiles</taxon>
        <taxon>Oomycota</taxon>
        <taxon>Peronosporomycetes</taxon>
        <taxon>Peronosporales</taxon>
        <taxon>Peronosporaceae</taxon>
        <taxon>Phytophthora</taxon>
    </lineage>
</organism>
<gene>
    <name evidence="1" type="ORF">PHMEG_0007339</name>
</gene>
<keyword evidence="2" id="KW-1185">Reference proteome</keyword>
<name>A0A225WLJ2_9STRA</name>
<protein>
    <submittedName>
        <fullName evidence="1">Uncharacterized protein</fullName>
    </submittedName>
</protein>
<dbReference type="EMBL" id="NBNE01000572">
    <property type="protein sequence ID" value="OWZ18545.1"/>
    <property type="molecule type" value="Genomic_DNA"/>
</dbReference>
<sequence>MLNDKDKPETTVYEIDASIGLEKTKSFNPITEMKELWPKTILMRQPDFGLTMSRNIFESIRARFQIHAPDSVPVERREQDPLWHSPHPMRQIQEQFASIAVPVGIVNLDENCCRLEGFIRIFRVGRWIWRQDEIVTCGEVCGRLSSTQSTPMTVGRADISIARKDPSALWVAMCSHLTKTHAAPNGHRLLVPDKFYTRHVLGKTHIEFTGSEMKKIGTVRISLQGKWTGVELKARMDKVERGTWELVVAVDVPTEWQKLKEKHTRLQKNPSHLQTEYAPSLAIAANARYIGFCDKFTVIFIQTIWLERRPRECCLANCPWRFSFAAVLHLFNVGLSGSIEKYQSKSTEREAASNEYSYLDIRFGANQCFFAIQESGGSSCSSRKYTRFQTHRGRKLTSVQREHDWKQSGAVNLKQIPKSNPYKI</sequence>
<dbReference type="AlphaFoldDB" id="A0A225WLJ2"/>
<accession>A0A225WLJ2</accession>
<comment type="caution">
    <text evidence="1">The sequence shown here is derived from an EMBL/GenBank/DDBJ whole genome shotgun (WGS) entry which is preliminary data.</text>
</comment>
<dbReference type="Proteomes" id="UP000198211">
    <property type="component" value="Unassembled WGS sequence"/>
</dbReference>
<proteinExistence type="predicted"/>
<evidence type="ECO:0000313" key="1">
    <source>
        <dbReference type="EMBL" id="OWZ18545.1"/>
    </source>
</evidence>
<dbReference type="OrthoDB" id="124756at2759"/>
<dbReference type="PANTHER" id="PTHR46599">
    <property type="entry name" value="PIGGYBAC TRANSPOSABLE ELEMENT-DERIVED PROTEIN 4"/>
    <property type="match status" value="1"/>
</dbReference>
<reference evidence="2" key="1">
    <citation type="submission" date="2017-03" db="EMBL/GenBank/DDBJ databases">
        <title>Phytopthora megakarya and P. palmivora, two closely related causual agents of cacao black pod achieved similar genome size and gene model numbers by different mechanisms.</title>
        <authorList>
            <person name="Ali S."/>
            <person name="Shao J."/>
            <person name="Larry D.J."/>
            <person name="Kronmiller B."/>
            <person name="Shen D."/>
            <person name="Strem M.D."/>
            <person name="Melnick R.L."/>
            <person name="Guiltinan M.J."/>
            <person name="Tyler B.M."/>
            <person name="Meinhardt L.W."/>
            <person name="Bailey B.A."/>
        </authorList>
    </citation>
    <scope>NUCLEOTIDE SEQUENCE [LARGE SCALE GENOMIC DNA]</scope>
    <source>
        <strain evidence="2">zdho120</strain>
    </source>
</reference>
<dbReference type="PANTHER" id="PTHR46599:SF3">
    <property type="entry name" value="PIGGYBAC TRANSPOSABLE ELEMENT-DERIVED PROTEIN 4"/>
    <property type="match status" value="1"/>
</dbReference>
<evidence type="ECO:0000313" key="2">
    <source>
        <dbReference type="Proteomes" id="UP000198211"/>
    </source>
</evidence>